<evidence type="ECO:0000313" key="4">
    <source>
        <dbReference type="EMBL" id="TLS49808.1"/>
    </source>
</evidence>
<dbReference type="Pfam" id="PF00583">
    <property type="entry name" value="Acetyltransf_1"/>
    <property type="match status" value="1"/>
</dbReference>
<dbReference type="RefSeq" id="WP_138196628.1">
    <property type="nucleotide sequence ID" value="NZ_VCIW01000018.1"/>
</dbReference>
<dbReference type="Gene3D" id="3.40.630.30">
    <property type="match status" value="1"/>
</dbReference>
<evidence type="ECO:0000256" key="2">
    <source>
        <dbReference type="ARBA" id="ARBA00023315"/>
    </source>
</evidence>
<dbReference type="InterPro" id="IPR000182">
    <property type="entry name" value="GNAT_dom"/>
</dbReference>
<dbReference type="PANTHER" id="PTHR43420">
    <property type="entry name" value="ACETYLTRANSFERASE"/>
    <property type="match status" value="1"/>
</dbReference>
<dbReference type="InterPro" id="IPR050680">
    <property type="entry name" value="YpeA/RimI_acetyltransf"/>
</dbReference>
<evidence type="ECO:0000256" key="1">
    <source>
        <dbReference type="ARBA" id="ARBA00022679"/>
    </source>
</evidence>
<keyword evidence="1 4" id="KW-0808">Transferase</keyword>
<protein>
    <submittedName>
        <fullName evidence="4">GNAT family N-acetyltransferase</fullName>
    </submittedName>
</protein>
<reference evidence="4 5" key="1">
    <citation type="submission" date="2019-05" db="EMBL/GenBank/DDBJ databases">
        <authorList>
            <person name="Narsing Rao M.P."/>
            <person name="Li W.J."/>
        </authorList>
    </citation>
    <scope>NUCLEOTIDE SEQUENCE [LARGE SCALE GENOMIC DNA]</scope>
    <source>
        <strain evidence="4 5">SYSU_K30003</strain>
    </source>
</reference>
<dbReference type="PROSITE" id="PS51186">
    <property type="entry name" value="GNAT"/>
    <property type="match status" value="1"/>
</dbReference>
<keyword evidence="5" id="KW-1185">Reference proteome</keyword>
<dbReference type="CDD" id="cd04301">
    <property type="entry name" value="NAT_SF"/>
    <property type="match status" value="1"/>
</dbReference>
<sequence length="168" mass="19471">MKIREANLQDVEGIAHVHLLSWRETYSGIISESYLSNLSIEQRKKNWIWTFNNLNINEFICVAEDLNGRIVGFSNSGKNRNTEYEHEGEIYAIYLLKEYQNKGIGRMLFDFSVRRLRSSGYKSMMLWVLKDNPTLGFYKSFGGTVMGEKMIKIGEQELSELAVGWNVI</sequence>
<dbReference type="OrthoDB" id="5292888at2"/>
<gene>
    <name evidence="4" type="ORF">FE782_22635</name>
</gene>
<proteinExistence type="predicted"/>
<dbReference type="SUPFAM" id="SSF55729">
    <property type="entry name" value="Acyl-CoA N-acyltransferases (Nat)"/>
    <property type="match status" value="1"/>
</dbReference>
<dbReference type="InterPro" id="IPR016181">
    <property type="entry name" value="Acyl_CoA_acyltransferase"/>
</dbReference>
<evidence type="ECO:0000259" key="3">
    <source>
        <dbReference type="PROSITE" id="PS51186"/>
    </source>
</evidence>
<name>A0A5R9G8U4_9BACL</name>
<organism evidence="4 5">
    <name type="scientific">Paenibacillus antri</name>
    <dbReference type="NCBI Taxonomy" id="2582848"/>
    <lineage>
        <taxon>Bacteria</taxon>
        <taxon>Bacillati</taxon>
        <taxon>Bacillota</taxon>
        <taxon>Bacilli</taxon>
        <taxon>Bacillales</taxon>
        <taxon>Paenibacillaceae</taxon>
        <taxon>Paenibacillus</taxon>
    </lineage>
</organism>
<dbReference type="Proteomes" id="UP000309676">
    <property type="component" value="Unassembled WGS sequence"/>
</dbReference>
<dbReference type="AlphaFoldDB" id="A0A5R9G8U4"/>
<comment type="caution">
    <text evidence="4">The sequence shown here is derived from an EMBL/GenBank/DDBJ whole genome shotgun (WGS) entry which is preliminary data.</text>
</comment>
<feature type="domain" description="N-acetyltransferase" evidence="3">
    <location>
        <begin position="1"/>
        <end position="163"/>
    </location>
</feature>
<evidence type="ECO:0000313" key="5">
    <source>
        <dbReference type="Proteomes" id="UP000309676"/>
    </source>
</evidence>
<dbReference type="GO" id="GO:0016747">
    <property type="term" value="F:acyltransferase activity, transferring groups other than amino-acyl groups"/>
    <property type="evidence" value="ECO:0007669"/>
    <property type="project" value="InterPro"/>
</dbReference>
<accession>A0A5R9G8U4</accession>
<keyword evidence="2" id="KW-0012">Acyltransferase</keyword>
<dbReference type="EMBL" id="VCIW01000018">
    <property type="protein sequence ID" value="TLS49808.1"/>
    <property type="molecule type" value="Genomic_DNA"/>
</dbReference>